<proteinExistence type="predicted"/>
<evidence type="ECO:0000313" key="1">
    <source>
        <dbReference type="EMBL" id="MCG2613252.1"/>
    </source>
</evidence>
<dbReference type="EMBL" id="JAKLTR010000002">
    <property type="protein sequence ID" value="MCG2613252.1"/>
    <property type="molecule type" value="Genomic_DNA"/>
</dbReference>
<dbReference type="Proteomes" id="UP001165367">
    <property type="component" value="Unassembled WGS sequence"/>
</dbReference>
<keyword evidence="2" id="KW-1185">Reference proteome</keyword>
<evidence type="ECO:0008006" key="3">
    <source>
        <dbReference type="Google" id="ProtNLM"/>
    </source>
</evidence>
<organism evidence="1 2">
    <name type="scientific">Terrimonas ginsenosidimutans</name>
    <dbReference type="NCBI Taxonomy" id="2908004"/>
    <lineage>
        <taxon>Bacteria</taxon>
        <taxon>Pseudomonadati</taxon>
        <taxon>Bacteroidota</taxon>
        <taxon>Chitinophagia</taxon>
        <taxon>Chitinophagales</taxon>
        <taxon>Chitinophagaceae</taxon>
        <taxon>Terrimonas</taxon>
    </lineage>
</organism>
<reference evidence="1" key="1">
    <citation type="submission" date="2022-01" db="EMBL/GenBank/DDBJ databases">
        <authorList>
            <person name="Jo J.-H."/>
            <person name="Im W.-T."/>
        </authorList>
    </citation>
    <scope>NUCLEOTIDE SEQUENCE</scope>
    <source>
        <strain evidence="1">NA20</strain>
    </source>
</reference>
<dbReference type="RefSeq" id="WP_237868481.1">
    <property type="nucleotide sequence ID" value="NZ_JAKLTR010000002.1"/>
</dbReference>
<gene>
    <name evidence="1" type="ORF">LZZ85_03135</name>
</gene>
<sequence length="76" mass="8449">MQRIFLASESSSLNAPGLGKNGVKKMGGWHRLSHTEGVRRRQKLFEPARQSIHHTFPASFFGAGDILPFLAIFSQP</sequence>
<comment type="caution">
    <text evidence="1">The sequence shown here is derived from an EMBL/GenBank/DDBJ whole genome shotgun (WGS) entry which is preliminary data.</text>
</comment>
<name>A0ABS9KLQ4_9BACT</name>
<evidence type="ECO:0000313" key="2">
    <source>
        <dbReference type="Proteomes" id="UP001165367"/>
    </source>
</evidence>
<accession>A0ABS9KLQ4</accession>
<protein>
    <recommendedName>
        <fullName evidence="3">Starch synthase catalytic domain-containing protein</fullName>
    </recommendedName>
</protein>